<feature type="region of interest" description="Disordered" evidence="1">
    <location>
        <begin position="1"/>
        <end position="47"/>
    </location>
</feature>
<proteinExistence type="predicted"/>
<feature type="compositionally biased region" description="Basic and acidic residues" evidence="1">
    <location>
        <begin position="30"/>
        <end position="47"/>
    </location>
</feature>
<sequence length="964" mass="109183">MMAKNHLDSQQSPSPLPKKKRNRRKPHTFGVRDEAKSTPLEPKSRDAGTKPELWFKLGTIEMPVIDWYYRSHEGLSLHGRLKPLLRYPVEILANSRKFRFEGGEIRGLSGKAILNVQPPVRTPGLSKHEFYALWAEDHLKYVASSLRKDGVTPLVKRYLRNKEVLEFMRATWDALLVGYQQERAWYLTRYGGTFTLNSRRLQGVNRFRNQLVYHPLEAAKRLKECAQANRAWYFGGPKPCGRLLVFEERIPAMMSSYIARALPPAPKDKAGLEGLMSRLTSTPKPEPAYWRPFLKSYVERWGSGAPPKELYTMPSANAALGFPRSYGGHVVGVQHLVLLGYAIKKTRHWNGAPSMGRDSDGSYLELLSHSLINGPEQMFRQPWSELEKVLPGCGEFLQDYLKIAVEHVMETITYVPVLPIVAEEKGLKTRFPTCSLTAVNLVQQILRRVADHVMIRDPRFSEALGGHLRMDMRGEDGPWDSQDCTAATDYHPEWLTRGFYEELADRFSSLQPYRRWFTKLFGPKKILSGKPDDYAPLTMFECYPRAPLLDDRYSTIAKDGGRKGLGHAARIIAMWDDWLTDLNCAPGTITTTGQMMGDPTSFPALMLVSLCSAEETLKVHPYTPKERKRWYKGLNRTDVKMRGVGDDALLPRWTRARRERYYATLIELSAEISWKKCFYHPSRGLIAEIPLQNGFEVPFWPTSVLVAPPGGSKGHVTWVSQPSAFGGDVTRPTRRIPKFFWKLSPYYYTWMLAQRLGLPLGAPEAYGGIGLPIAPKRSSTRHVQWLSYLSQRSKVELVIGLGLSPLGRSGQSLLDRAASDWVREVLAEDARWASDGLELLSNCALTDSAELRLSLSEGYRKSVSHVRSTEFYFRAPPNSLDPSAPSVRMSSDRFGRKVGKTFVLGSNMKYSSTIRDVERKTQVFFASSGGYLPDPWAKPSSVYGIERSGEVKMRWKAPWVTGMG</sequence>
<name>A0A7H0RR09_9VIRU</name>
<feature type="compositionally biased region" description="Basic residues" evidence="1">
    <location>
        <begin position="17"/>
        <end position="27"/>
    </location>
</feature>
<accession>A0A7H0RR09</accession>
<dbReference type="EMBL" id="MT338024">
    <property type="protein sequence ID" value="QNQ74063.1"/>
    <property type="molecule type" value="Genomic_RNA"/>
</dbReference>
<organism evidence="2">
    <name type="scientific">Downy mildew lesion associated orfanplasmovirus 1</name>
    <dbReference type="NCBI Taxonomy" id="2770124"/>
    <lineage>
        <taxon>Viruses</taxon>
        <taxon>Riboviria</taxon>
    </lineage>
</organism>
<evidence type="ECO:0000313" key="2">
    <source>
        <dbReference type="EMBL" id="QNQ74063.1"/>
    </source>
</evidence>
<protein>
    <submittedName>
        <fullName evidence="2">RdRp</fullName>
    </submittedName>
</protein>
<evidence type="ECO:0000256" key="1">
    <source>
        <dbReference type="SAM" id="MobiDB-lite"/>
    </source>
</evidence>
<reference evidence="2" key="1">
    <citation type="journal article" date="2020" name="Virus Evol.">
        <title>Analysis of the virome associated to grapevine downy mildew lesions reveals new mycovirus lineages.</title>
        <authorList>
            <person name="Chiapello M."/>
            <person name="Rodriguez-Romero J."/>
            <person name="Ayllon M.A."/>
            <person name="Turina M."/>
        </authorList>
    </citation>
    <scope>NUCLEOTIDE SEQUENCE</scope>
    <source>
        <strain evidence="2">DMG-A_DN35830</strain>
    </source>
</reference>